<name>A0AA39K5W9_ARMTA</name>
<dbReference type="GeneID" id="85353358"/>
<evidence type="ECO:0000313" key="4">
    <source>
        <dbReference type="Proteomes" id="UP001175211"/>
    </source>
</evidence>
<feature type="compositionally biased region" description="Polar residues" evidence="1">
    <location>
        <begin position="322"/>
        <end position="338"/>
    </location>
</feature>
<dbReference type="AlphaFoldDB" id="A0AA39K5W9"/>
<evidence type="ECO:0000313" key="3">
    <source>
        <dbReference type="EMBL" id="KAK0454035.1"/>
    </source>
</evidence>
<dbReference type="EMBL" id="JAUEPS010000028">
    <property type="protein sequence ID" value="KAK0454035.1"/>
    <property type="molecule type" value="Genomic_DNA"/>
</dbReference>
<dbReference type="RefSeq" id="XP_060328423.1">
    <property type="nucleotide sequence ID" value="XM_060469810.1"/>
</dbReference>
<keyword evidence="2" id="KW-1133">Transmembrane helix</keyword>
<evidence type="ECO:0000256" key="2">
    <source>
        <dbReference type="SAM" id="Phobius"/>
    </source>
</evidence>
<feature type="region of interest" description="Disordered" evidence="1">
    <location>
        <begin position="318"/>
        <end position="344"/>
    </location>
</feature>
<feature type="transmembrane region" description="Helical" evidence="2">
    <location>
        <begin position="97"/>
        <end position="122"/>
    </location>
</feature>
<feature type="transmembrane region" description="Helical" evidence="2">
    <location>
        <begin position="129"/>
        <end position="148"/>
    </location>
</feature>
<proteinExistence type="predicted"/>
<feature type="region of interest" description="Disordered" evidence="1">
    <location>
        <begin position="268"/>
        <end position="289"/>
    </location>
</feature>
<comment type="caution">
    <text evidence="3">The sequence shown here is derived from an EMBL/GenBank/DDBJ whole genome shotgun (WGS) entry which is preliminary data.</text>
</comment>
<gene>
    <name evidence="3" type="ORF">EV420DRAFT_1481757</name>
</gene>
<evidence type="ECO:0000256" key="1">
    <source>
        <dbReference type="SAM" id="MobiDB-lite"/>
    </source>
</evidence>
<keyword evidence="2" id="KW-0472">Membrane</keyword>
<keyword evidence="2" id="KW-0812">Transmembrane</keyword>
<feature type="transmembrane region" description="Helical" evidence="2">
    <location>
        <begin position="51"/>
        <end position="77"/>
    </location>
</feature>
<feature type="transmembrane region" description="Helical" evidence="2">
    <location>
        <begin position="204"/>
        <end position="226"/>
    </location>
</feature>
<accession>A0AA39K5W9</accession>
<sequence>MVASVGIPSDLTAGGRAMMFRFLDAYLNSKILYALLYVINKCWPIRRALVVIIILLHALITVNFATTWSFTSSAFVGNGQNFYTVFSKFVEIADLEAIYWETGITAIISTIVTDLCIIWFCWMVWGRRWLVILLPILSLVFAVVSKFLEVYHQYVSRSAGAFVTVYVSLILLTTLWCTTLIIYRITTVAGVRHGTEGRFRAYRYFIEVLVESSTLYSVSLILYLAFASRSNLVGISKVIAPTLLIGRITAGHRARPDDSWQGSVMASASIRSQSQDRSRISFQEDEPTSPMLDVLESQREISLREASPTLRSVCVVADHSRPNSNTDVSPENVTSSPRLGNHSLFHDSYNQTSEVVTRGSTIVDEAAVSSW</sequence>
<keyword evidence="4" id="KW-1185">Reference proteome</keyword>
<reference evidence="3" key="1">
    <citation type="submission" date="2023-06" db="EMBL/GenBank/DDBJ databases">
        <authorList>
            <consortium name="Lawrence Berkeley National Laboratory"/>
            <person name="Ahrendt S."/>
            <person name="Sahu N."/>
            <person name="Indic B."/>
            <person name="Wong-Bajracharya J."/>
            <person name="Merenyi Z."/>
            <person name="Ke H.-M."/>
            <person name="Monk M."/>
            <person name="Kocsube S."/>
            <person name="Drula E."/>
            <person name="Lipzen A."/>
            <person name="Balint B."/>
            <person name="Henrissat B."/>
            <person name="Andreopoulos B."/>
            <person name="Martin F.M."/>
            <person name="Harder C.B."/>
            <person name="Rigling D."/>
            <person name="Ford K.L."/>
            <person name="Foster G.D."/>
            <person name="Pangilinan J."/>
            <person name="Papanicolaou A."/>
            <person name="Barry K."/>
            <person name="LaButti K."/>
            <person name="Viragh M."/>
            <person name="Koriabine M."/>
            <person name="Yan M."/>
            <person name="Riley R."/>
            <person name="Champramary S."/>
            <person name="Plett K.L."/>
            <person name="Tsai I.J."/>
            <person name="Slot J."/>
            <person name="Sipos G."/>
            <person name="Plett J."/>
            <person name="Nagy L.G."/>
            <person name="Grigoriev I.V."/>
        </authorList>
    </citation>
    <scope>NUCLEOTIDE SEQUENCE</scope>
    <source>
        <strain evidence="3">CCBAS 213</strain>
    </source>
</reference>
<protein>
    <submittedName>
        <fullName evidence="3">Uncharacterized protein</fullName>
    </submittedName>
</protein>
<feature type="transmembrane region" description="Helical" evidence="2">
    <location>
        <begin position="20"/>
        <end position="39"/>
    </location>
</feature>
<dbReference type="Proteomes" id="UP001175211">
    <property type="component" value="Unassembled WGS sequence"/>
</dbReference>
<feature type="transmembrane region" description="Helical" evidence="2">
    <location>
        <begin position="160"/>
        <end position="183"/>
    </location>
</feature>
<organism evidence="3 4">
    <name type="scientific">Armillaria tabescens</name>
    <name type="common">Ringless honey mushroom</name>
    <name type="synonym">Agaricus tabescens</name>
    <dbReference type="NCBI Taxonomy" id="1929756"/>
    <lineage>
        <taxon>Eukaryota</taxon>
        <taxon>Fungi</taxon>
        <taxon>Dikarya</taxon>
        <taxon>Basidiomycota</taxon>
        <taxon>Agaricomycotina</taxon>
        <taxon>Agaricomycetes</taxon>
        <taxon>Agaricomycetidae</taxon>
        <taxon>Agaricales</taxon>
        <taxon>Marasmiineae</taxon>
        <taxon>Physalacriaceae</taxon>
        <taxon>Desarmillaria</taxon>
    </lineage>
</organism>